<dbReference type="PROSITE" id="PS51689">
    <property type="entry name" value="SAM_RNA_A_N6_MT"/>
    <property type="match status" value="1"/>
</dbReference>
<evidence type="ECO:0000313" key="9">
    <source>
        <dbReference type="Proteomes" id="UP001342314"/>
    </source>
</evidence>
<dbReference type="GO" id="GO:0003723">
    <property type="term" value="F:RNA binding"/>
    <property type="evidence" value="ECO:0007669"/>
    <property type="project" value="UniProtKB-UniRule"/>
</dbReference>
<evidence type="ECO:0000256" key="2">
    <source>
        <dbReference type="ARBA" id="ARBA00022679"/>
    </source>
</evidence>
<dbReference type="PANTHER" id="PTHR11727">
    <property type="entry name" value="DIMETHYLADENOSINE TRANSFERASE"/>
    <property type="match status" value="1"/>
</dbReference>
<comment type="caution">
    <text evidence="8">The sequence shown here is derived from an EMBL/GenBank/DDBJ whole genome shotgun (WGS) entry which is preliminary data.</text>
</comment>
<feature type="binding site" evidence="6">
    <location>
        <position position="161"/>
    </location>
    <ligand>
        <name>S-adenosyl-L-methionine</name>
        <dbReference type="ChEBI" id="CHEBI:59789"/>
    </ligand>
</feature>
<feature type="binding site" evidence="6">
    <location>
        <position position="80"/>
    </location>
    <ligand>
        <name>S-adenosyl-L-methionine</name>
        <dbReference type="ChEBI" id="CHEBI:59789"/>
    </ligand>
</feature>
<comment type="function">
    <text evidence="5">Mitochondrial transcription factor that confers selective promoter recognition on the core subunit of the yeast mitochondrial RNA polymerase. Interacts with DNA in a non-specific manner.</text>
</comment>
<dbReference type="EC" id="2.1.1.-" evidence="7"/>
<keyword evidence="1 6" id="KW-0489">Methyltransferase</keyword>
<comment type="similarity">
    <text evidence="6 7">Belongs to the class I-like SAM-binding methyltransferase superfamily. rRNA adenine N(6)-methyltransferase family.</text>
</comment>
<organism evidence="8 9">
    <name type="scientific">Rhodotorula paludigena</name>
    <dbReference type="NCBI Taxonomy" id="86838"/>
    <lineage>
        <taxon>Eukaryota</taxon>
        <taxon>Fungi</taxon>
        <taxon>Dikarya</taxon>
        <taxon>Basidiomycota</taxon>
        <taxon>Pucciniomycotina</taxon>
        <taxon>Microbotryomycetes</taxon>
        <taxon>Sporidiobolales</taxon>
        <taxon>Sporidiobolaceae</taxon>
        <taxon>Rhodotorula</taxon>
    </lineage>
</organism>
<dbReference type="AlphaFoldDB" id="A0AAV5GJ72"/>
<comment type="caution">
    <text evidence="6">Lacks conserved residue(s) required for the propagation of feature annotation.</text>
</comment>
<evidence type="ECO:0000256" key="3">
    <source>
        <dbReference type="ARBA" id="ARBA00022691"/>
    </source>
</evidence>
<accession>A0AAV5GJ72</accession>
<reference evidence="8 9" key="1">
    <citation type="submission" date="2021-12" db="EMBL/GenBank/DDBJ databases">
        <title>High titer production of polyol ester of fatty acids by Rhodotorula paludigena BS15 towards product separation-free biomass refinery.</title>
        <authorList>
            <person name="Mano J."/>
            <person name="Ono H."/>
            <person name="Tanaka T."/>
            <person name="Naito K."/>
            <person name="Sushida H."/>
            <person name="Ike M."/>
            <person name="Tokuyasu K."/>
            <person name="Kitaoka M."/>
        </authorList>
    </citation>
    <scope>NUCLEOTIDE SEQUENCE [LARGE SCALE GENOMIC DNA]</scope>
    <source>
        <strain evidence="8 9">BS15</strain>
    </source>
</reference>
<dbReference type="InterPro" id="IPR001737">
    <property type="entry name" value="KsgA/Erm"/>
</dbReference>
<name>A0AAV5GJ72_9BASI</name>
<dbReference type="SUPFAM" id="SSF53335">
    <property type="entry name" value="S-adenosyl-L-methionine-dependent methyltransferases"/>
    <property type="match status" value="1"/>
</dbReference>
<gene>
    <name evidence="8" type="ORF">Rhopal_002233-T1</name>
</gene>
<evidence type="ECO:0000256" key="4">
    <source>
        <dbReference type="ARBA" id="ARBA00022884"/>
    </source>
</evidence>
<keyword evidence="2 6" id="KW-0808">Transferase</keyword>
<evidence type="ECO:0000256" key="5">
    <source>
        <dbReference type="ARBA" id="ARBA00024915"/>
    </source>
</evidence>
<feature type="binding site" evidence="6">
    <location>
        <position position="130"/>
    </location>
    <ligand>
        <name>S-adenosyl-L-methionine</name>
        <dbReference type="ChEBI" id="CHEBI:59789"/>
    </ligand>
</feature>
<dbReference type="Pfam" id="PF00398">
    <property type="entry name" value="RrnaAD"/>
    <property type="match status" value="1"/>
</dbReference>
<keyword evidence="9" id="KW-1185">Reference proteome</keyword>
<keyword evidence="3 6" id="KW-0949">S-adenosyl-L-methionine</keyword>
<keyword evidence="7" id="KW-0698">rRNA processing</keyword>
<keyword evidence="4 6" id="KW-0694">RNA-binding</keyword>
<proteinExistence type="inferred from homology"/>
<dbReference type="PANTHER" id="PTHR11727:SF7">
    <property type="entry name" value="DIMETHYLADENOSINE TRANSFERASE-RELATED"/>
    <property type="match status" value="1"/>
</dbReference>
<sequence length="382" mass="42960">MHSLRATTSRLAACAAPPPLRSFSTARPALIRVVRNARPTPLDTTLKKLKHPRRLPDGVPKTELFTGLTETPAVRGRSTLVNEESARALVKAWGIDRMQDVTVVEAYAGPGGITRALLELPNVKRVAAVEDAYRYYPFLEVLASQVLKERYPGRVEHIGVDSFRWEAYTEVEQRGLFDDVPTLSFDQGAQIPSTVYGQQLFVQLVSAIAGEMWYFQKGRMQMGFLGSETLWKKILAKPGDPEFHKLAVLINSLAIVERCDTLLGFAPPTMHFHRPRGDMASYSAIKVTPREKPLVKNYDALEYVTRHMFVGKATPWEKAFTSIAPGAGNLLPNIREQGLDDPKKTVSQLTMKDWIILADTFNEWPFRPQTLFDDFGFSEERI</sequence>
<dbReference type="InterPro" id="IPR023165">
    <property type="entry name" value="rRNA_Ade_diMease-like_C"/>
</dbReference>
<evidence type="ECO:0000256" key="1">
    <source>
        <dbReference type="ARBA" id="ARBA00022603"/>
    </source>
</evidence>
<evidence type="ECO:0000256" key="7">
    <source>
        <dbReference type="RuleBase" id="RU362106"/>
    </source>
</evidence>
<dbReference type="EMBL" id="BQKY01000004">
    <property type="protein sequence ID" value="GJN89254.1"/>
    <property type="molecule type" value="Genomic_DNA"/>
</dbReference>
<dbReference type="Gene3D" id="1.10.8.100">
    <property type="entry name" value="Ribosomal RNA adenine dimethylase-like, domain 2"/>
    <property type="match status" value="1"/>
</dbReference>
<dbReference type="Proteomes" id="UP001342314">
    <property type="component" value="Unassembled WGS sequence"/>
</dbReference>
<dbReference type="Gene3D" id="3.40.50.150">
    <property type="entry name" value="Vaccinia Virus protein VP39"/>
    <property type="match status" value="1"/>
</dbReference>
<dbReference type="InterPro" id="IPR029063">
    <property type="entry name" value="SAM-dependent_MTases_sf"/>
</dbReference>
<protein>
    <recommendedName>
        <fullName evidence="7">rRNA adenine N(6)-methyltransferase</fullName>
        <ecNumber evidence="7">2.1.1.-</ecNumber>
    </recommendedName>
</protein>
<dbReference type="GO" id="GO:0000179">
    <property type="term" value="F:rRNA (adenine-N6,N6-)-dimethyltransferase activity"/>
    <property type="evidence" value="ECO:0007669"/>
    <property type="project" value="UniProtKB-UniRule"/>
</dbReference>
<evidence type="ECO:0000256" key="6">
    <source>
        <dbReference type="PROSITE-ProRule" id="PRU01026"/>
    </source>
</evidence>
<evidence type="ECO:0000313" key="8">
    <source>
        <dbReference type="EMBL" id="GJN89254.1"/>
    </source>
</evidence>